<feature type="compositionally biased region" description="Basic and acidic residues" evidence="1">
    <location>
        <begin position="57"/>
        <end position="77"/>
    </location>
</feature>
<dbReference type="EMBL" id="PVNG01000015">
    <property type="protein sequence ID" value="PRX61465.1"/>
    <property type="molecule type" value="Genomic_DNA"/>
</dbReference>
<reference evidence="2 3" key="1">
    <citation type="submission" date="2018-03" db="EMBL/GenBank/DDBJ databases">
        <title>Genomic Encyclopedia of Type Strains, Phase III (KMG-III): the genomes of soil and plant-associated and newly described type strains.</title>
        <authorList>
            <person name="Whitman W."/>
        </authorList>
    </citation>
    <scope>NUCLEOTIDE SEQUENCE [LARGE SCALE GENOMIC DNA]</scope>
    <source>
        <strain evidence="2 3">CGMCC 4.7104</strain>
    </source>
</reference>
<organism evidence="2 3">
    <name type="scientific">Nonomuraea fuscirosea</name>
    <dbReference type="NCBI Taxonomy" id="1291556"/>
    <lineage>
        <taxon>Bacteria</taxon>
        <taxon>Bacillati</taxon>
        <taxon>Actinomycetota</taxon>
        <taxon>Actinomycetes</taxon>
        <taxon>Streptosporangiales</taxon>
        <taxon>Streptosporangiaceae</taxon>
        <taxon>Nonomuraea</taxon>
    </lineage>
</organism>
<keyword evidence="3" id="KW-1185">Reference proteome</keyword>
<dbReference type="OrthoDB" id="4565736at2"/>
<dbReference type="RefSeq" id="WP_106246383.1">
    <property type="nucleotide sequence ID" value="NZ_PVNG01000015.1"/>
</dbReference>
<evidence type="ECO:0000256" key="1">
    <source>
        <dbReference type="SAM" id="MobiDB-lite"/>
    </source>
</evidence>
<evidence type="ECO:0000313" key="3">
    <source>
        <dbReference type="Proteomes" id="UP000238312"/>
    </source>
</evidence>
<gene>
    <name evidence="2" type="ORF">B0I32_115322</name>
</gene>
<sequence>MAAAAPEEYDDLHRLVDQLAGHQLQEIRAHTLRLVHASGHSESEPWPPAFFGSVHAGRSDESARTEEILAEGFGREE</sequence>
<evidence type="ECO:0000313" key="2">
    <source>
        <dbReference type="EMBL" id="PRX61465.1"/>
    </source>
</evidence>
<proteinExistence type="predicted"/>
<feature type="region of interest" description="Disordered" evidence="1">
    <location>
        <begin position="54"/>
        <end position="77"/>
    </location>
</feature>
<protein>
    <submittedName>
        <fullName evidence="2">Uncharacterized protein</fullName>
    </submittedName>
</protein>
<dbReference type="AlphaFoldDB" id="A0A2T0MSK7"/>
<accession>A0A2T0MSK7</accession>
<comment type="caution">
    <text evidence="2">The sequence shown here is derived from an EMBL/GenBank/DDBJ whole genome shotgun (WGS) entry which is preliminary data.</text>
</comment>
<dbReference type="Proteomes" id="UP000238312">
    <property type="component" value="Unassembled WGS sequence"/>
</dbReference>
<name>A0A2T0MSK7_9ACTN</name>